<dbReference type="InterPro" id="IPR016181">
    <property type="entry name" value="Acyl_CoA_acyltransferase"/>
</dbReference>
<dbReference type="GO" id="GO:0016747">
    <property type="term" value="F:acyltransferase activity, transferring groups other than amino-acyl groups"/>
    <property type="evidence" value="ECO:0007669"/>
    <property type="project" value="InterPro"/>
</dbReference>
<reference evidence="2 3" key="1">
    <citation type="submission" date="2013-11" db="EMBL/GenBank/DDBJ databases">
        <title>Complete genome sequence of Clostridum sp. M2/40.</title>
        <authorList>
            <person name="Wibberg D."/>
            <person name="Puehler A."/>
            <person name="Schlueter A."/>
        </authorList>
    </citation>
    <scope>NUCLEOTIDE SEQUENCE [LARGE SCALE GENOMIC DNA]</scope>
    <source>
        <strain evidence="3">M2/40</strain>
    </source>
</reference>
<dbReference type="PROSITE" id="PS51186">
    <property type="entry name" value="GNAT"/>
    <property type="match status" value="1"/>
</dbReference>
<sequence length="146" mass="16718">MDILRCTINNVDLVIEAINKIKKAEDLNTIEANTVTRFLNNDNNYFFVALDENNVVGYAIVYRQVSLDSLNDVMCLYDIKVLKKHRAKGIGELIINEIKKICESENILKLWMPTNIRNIPASILCKKTGAMAKELGNEVIYTYEFK</sequence>
<evidence type="ECO:0000313" key="2">
    <source>
        <dbReference type="EMBL" id="CDM69386.1"/>
    </source>
</evidence>
<dbReference type="Proteomes" id="UP000019426">
    <property type="component" value="Chromosome M2/40_rep1"/>
</dbReference>
<dbReference type="InterPro" id="IPR000182">
    <property type="entry name" value="GNAT_dom"/>
</dbReference>
<dbReference type="eggNOG" id="COG0456">
    <property type="taxonomic scope" value="Bacteria"/>
</dbReference>
<evidence type="ECO:0000259" key="1">
    <source>
        <dbReference type="PROSITE" id="PS51186"/>
    </source>
</evidence>
<dbReference type="PATRIC" id="fig|1216932.3.peg.2226"/>
<dbReference type="SUPFAM" id="SSF55729">
    <property type="entry name" value="Acyl-CoA N-acyltransferases (Nat)"/>
    <property type="match status" value="1"/>
</dbReference>
<dbReference type="Pfam" id="PF00583">
    <property type="entry name" value="Acetyltransf_1"/>
    <property type="match status" value="1"/>
</dbReference>
<dbReference type="STRING" id="1216932.CM240_2243"/>
<dbReference type="Gene3D" id="3.40.630.30">
    <property type="match status" value="1"/>
</dbReference>
<organism evidence="2 3">
    <name type="scientific">Clostridium bornimense</name>
    <dbReference type="NCBI Taxonomy" id="1216932"/>
    <lineage>
        <taxon>Bacteria</taxon>
        <taxon>Bacillati</taxon>
        <taxon>Bacillota</taxon>
        <taxon>Clostridia</taxon>
        <taxon>Eubacteriales</taxon>
        <taxon>Clostridiaceae</taxon>
        <taxon>Clostridium</taxon>
    </lineage>
</organism>
<accession>W6RXL9</accession>
<keyword evidence="3" id="KW-1185">Reference proteome</keyword>
<name>W6RXL9_9CLOT</name>
<dbReference type="CDD" id="cd04301">
    <property type="entry name" value="NAT_SF"/>
    <property type="match status" value="1"/>
</dbReference>
<gene>
    <name evidence="2" type="ORF">CM240_2243</name>
</gene>
<dbReference type="AlphaFoldDB" id="W6RXL9"/>
<dbReference type="EMBL" id="HG917868">
    <property type="protein sequence ID" value="CDM69386.1"/>
    <property type="molecule type" value="Genomic_DNA"/>
</dbReference>
<evidence type="ECO:0000313" key="3">
    <source>
        <dbReference type="Proteomes" id="UP000019426"/>
    </source>
</evidence>
<dbReference type="HOGENOM" id="CLU_1774127_0_0_9"/>
<protein>
    <recommendedName>
        <fullName evidence="1">N-acetyltransferase domain-containing protein</fullName>
    </recommendedName>
</protein>
<dbReference type="KEGG" id="clt:CM240_2243"/>
<proteinExistence type="predicted"/>
<dbReference type="RefSeq" id="WP_044039149.1">
    <property type="nucleotide sequence ID" value="NZ_HG917868.1"/>
</dbReference>
<feature type="domain" description="N-acetyltransferase" evidence="1">
    <location>
        <begin position="1"/>
        <end position="146"/>
    </location>
</feature>